<dbReference type="PANTHER" id="PTHR30288">
    <property type="entry name" value="FLAGELLAR CAP/ASSEMBLY PROTEIN FLID"/>
    <property type="match status" value="1"/>
</dbReference>
<comment type="function">
    <text evidence="5">Required for morphogenesis and for the elongation of the flagellar filament by facilitating polymerization of the flagellin monomers at the tip of growing filament. Forms a capping structure, which prevents flagellin subunits (transported through the central channel of the flagellum) from leaking out without polymerization at the distal end.</text>
</comment>
<keyword evidence="9" id="KW-0969">Cilium</keyword>
<dbReference type="Pfam" id="PF07195">
    <property type="entry name" value="FliD_C"/>
    <property type="match status" value="1"/>
</dbReference>
<evidence type="ECO:0000259" key="7">
    <source>
        <dbReference type="Pfam" id="PF02465"/>
    </source>
</evidence>
<feature type="region of interest" description="Disordered" evidence="6">
    <location>
        <begin position="69"/>
        <end position="88"/>
    </location>
</feature>
<evidence type="ECO:0000313" key="9">
    <source>
        <dbReference type="EMBL" id="MCR2806729.1"/>
    </source>
</evidence>
<feature type="domain" description="Flagellar hook-associated protein 2 C-terminal" evidence="8">
    <location>
        <begin position="241"/>
        <end position="509"/>
    </location>
</feature>
<dbReference type="GO" id="GO:0009424">
    <property type="term" value="C:bacterial-type flagellum hook"/>
    <property type="evidence" value="ECO:0007669"/>
    <property type="project" value="UniProtKB-UniRule"/>
</dbReference>
<dbReference type="GO" id="GO:0071973">
    <property type="term" value="P:bacterial-type flagellum-dependent cell motility"/>
    <property type="evidence" value="ECO:0007669"/>
    <property type="project" value="TreeGrafter"/>
</dbReference>
<dbReference type="InterPro" id="IPR003481">
    <property type="entry name" value="FliD_N"/>
</dbReference>
<comment type="subcellular location">
    <subcellularLocation>
        <location evidence="5">Secreted</location>
    </subcellularLocation>
    <subcellularLocation>
        <location evidence="5">Bacterial flagellum</location>
    </subcellularLocation>
</comment>
<evidence type="ECO:0000256" key="1">
    <source>
        <dbReference type="ARBA" id="ARBA00009764"/>
    </source>
</evidence>
<accession>A0A9X2MUW6</accession>
<keyword evidence="4 5" id="KW-0975">Bacterial flagellum</keyword>
<dbReference type="RefSeq" id="WP_257450480.1">
    <property type="nucleotide sequence ID" value="NZ_JANIPJ010000019.1"/>
</dbReference>
<feature type="compositionally biased region" description="Polar residues" evidence="6">
    <location>
        <begin position="71"/>
        <end position="88"/>
    </location>
</feature>
<evidence type="ECO:0000313" key="10">
    <source>
        <dbReference type="Proteomes" id="UP001141950"/>
    </source>
</evidence>
<keyword evidence="3" id="KW-0175">Coiled coil</keyword>
<dbReference type="Pfam" id="PF02465">
    <property type="entry name" value="FliD_N"/>
    <property type="match status" value="1"/>
</dbReference>
<dbReference type="PANTHER" id="PTHR30288:SF0">
    <property type="entry name" value="FLAGELLAR HOOK-ASSOCIATED PROTEIN 2"/>
    <property type="match status" value="1"/>
</dbReference>
<dbReference type="InterPro" id="IPR040026">
    <property type="entry name" value="FliD"/>
</dbReference>
<name>A0A9X2MUW6_9BACL</name>
<evidence type="ECO:0000256" key="3">
    <source>
        <dbReference type="ARBA" id="ARBA00023054"/>
    </source>
</evidence>
<comment type="similarity">
    <text evidence="1 5">Belongs to the FliD family.</text>
</comment>
<dbReference type="GO" id="GO:0009421">
    <property type="term" value="C:bacterial-type flagellum filament cap"/>
    <property type="evidence" value="ECO:0007669"/>
    <property type="project" value="InterPro"/>
</dbReference>
<comment type="subunit">
    <text evidence="2 5">Homopentamer.</text>
</comment>
<evidence type="ECO:0000256" key="6">
    <source>
        <dbReference type="SAM" id="MobiDB-lite"/>
    </source>
</evidence>
<comment type="caution">
    <text evidence="9">The sequence shown here is derived from an EMBL/GenBank/DDBJ whole genome shotgun (WGS) entry which is preliminary data.</text>
</comment>
<sequence length="518" mass="56172">MRVSGLSSGIDYESIITKMMDAQRVPVDRLKQQQQLLEWKRDDYRALNSKILEFKNLSFDMKLPSVYGSKKATSSDENSVAATGSSTSGVGQYSIEVKKLAKAASFNTGQLGATTGGTTKLSDIGWDLGDDEVATIEINGAASSVTITKDTTINDLVSAINKKSTTSGVKVTYDATMDRMFFNSTKVGANSEIKLEIKNADGAAASQDLTNLLKMTGGTADGVMSSGAVTPTTGGFSVKGVNAEVVFNGGITQQYESNTFTIAGINFTAKNETTGAVQINVSQDIDSVVDKIKNYVEKYNALIDEVNKETSEKVQRNYKPLTDAQREEMSDEDIKRWEEKARSGMLSRDSLLNDGLTKFRRAFSDTVGGLPADQLKTLSEIGISSTNIVGSSISGSYLDKGKLYIDEDKLRKAITENPDQVAALFTKDDAATSGDGVAVKLYDQASALVKQITDKAGTVGSADSSHLIGKDNQRLSEQIALLEIRMIEMENRYYKQFTAMENYINKMNSQGSWLSQQL</sequence>
<keyword evidence="5" id="KW-0964">Secreted</keyword>
<evidence type="ECO:0000256" key="4">
    <source>
        <dbReference type="ARBA" id="ARBA00023143"/>
    </source>
</evidence>
<dbReference type="GO" id="GO:0005576">
    <property type="term" value="C:extracellular region"/>
    <property type="evidence" value="ECO:0007669"/>
    <property type="project" value="UniProtKB-SubCell"/>
</dbReference>
<protein>
    <recommendedName>
        <fullName evidence="5">Flagellar hook-associated protein 2</fullName>
        <shortName evidence="5">HAP2</shortName>
    </recommendedName>
    <alternativeName>
        <fullName evidence="5">Flagellar cap protein</fullName>
    </alternativeName>
</protein>
<keyword evidence="10" id="KW-1185">Reference proteome</keyword>
<evidence type="ECO:0000259" key="8">
    <source>
        <dbReference type="Pfam" id="PF07195"/>
    </source>
</evidence>
<dbReference type="Proteomes" id="UP001141950">
    <property type="component" value="Unassembled WGS sequence"/>
</dbReference>
<gene>
    <name evidence="9" type="primary">fliD</name>
    <name evidence="9" type="ORF">NQZ67_22870</name>
</gene>
<dbReference type="InterPro" id="IPR010810">
    <property type="entry name" value="Flagellin_hook_IN_motif"/>
</dbReference>
<dbReference type="EMBL" id="JANIPJ010000019">
    <property type="protein sequence ID" value="MCR2806729.1"/>
    <property type="molecule type" value="Genomic_DNA"/>
</dbReference>
<dbReference type="Pfam" id="PF07196">
    <property type="entry name" value="Flagellin_IN"/>
    <property type="match status" value="1"/>
</dbReference>
<reference evidence="9" key="1">
    <citation type="submission" date="2022-08" db="EMBL/GenBank/DDBJ databases">
        <title>The genomic sequence of strain Paenibacillus sp. SCIV0701.</title>
        <authorList>
            <person name="Zhao H."/>
        </authorList>
    </citation>
    <scope>NUCLEOTIDE SEQUENCE</scope>
    <source>
        <strain evidence="9">SCIV0701</strain>
    </source>
</reference>
<keyword evidence="9" id="KW-0282">Flagellum</keyword>
<dbReference type="GO" id="GO:0007155">
    <property type="term" value="P:cell adhesion"/>
    <property type="evidence" value="ECO:0007669"/>
    <property type="project" value="InterPro"/>
</dbReference>
<proteinExistence type="inferred from homology"/>
<evidence type="ECO:0000256" key="5">
    <source>
        <dbReference type="RuleBase" id="RU362066"/>
    </source>
</evidence>
<keyword evidence="9" id="KW-0966">Cell projection</keyword>
<dbReference type="InterPro" id="IPR010809">
    <property type="entry name" value="FliD_C"/>
</dbReference>
<evidence type="ECO:0000256" key="2">
    <source>
        <dbReference type="ARBA" id="ARBA00011255"/>
    </source>
</evidence>
<feature type="domain" description="Flagellar hook-associated protein 2 N-terminal" evidence="7">
    <location>
        <begin position="8"/>
        <end position="104"/>
    </location>
</feature>
<organism evidence="9 10">
    <name type="scientific">Paenibacillus soyae</name>
    <dbReference type="NCBI Taxonomy" id="2969249"/>
    <lineage>
        <taxon>Bacteria</taxon>
        <taxon>Bacillati</taxon>
        <taxon>Bacillota</taxon>
        <taxon>Bacilli</taxon>
        <taxon>Bacillales</taxon>
        <taxon>Paenibacillaceae</taxon>
        <taxon>Paenibacillus</taxon>
    </lineage>
</organism>
<dbReference type="AlphaFoldDB" id="A0A9X2MUW6"/>